<dbReference type="InterPro" id="IPR051564">
    <property type="entry name" value="LRR_receptor-like_kinase"/>
</dbReference>
<feature type="domain" description="Protein kinase" evidence="1">
    <location>
        <begin position="1"/>
        <end position="231"/>
    </location>
</feature>
<comment type="caution">
    <text evidence="2">The sequence shown here is derived from an EMBL/GenBank/DDBJ whole genome shotgun (WGS) entry which is preliminary data.</text>
</comment>
<dbReference type="InterPro" id="IPR011009">
    <property type="entry name" value="Kinase-like_dom_sf"/>
</dbReference>
<organism evidence="2 3">
    <name type="scientific">Stylosanthes scabra</name>
    <dbReference type="NCBI Taxonomy" id="79078"/>
    <lineage>
        <taxon>Eukaryota</taxon>
        <taxon>Viridiplantae</taxon>
        <taxon>Streptophyta</taxon>
        <taxon>Embryophyta</taxon>
        <taxon>Tracheophyta</taxon>
        <taxon>Spermatophyta</taxon>
        <taxon>Magnoliopsida</taxon>
        <taxon>eudicotyledons</taxon>
        <taxon>Gunneridae</taxon>
        <taxon>Pentapetalae</taxon>
        <taxon>rosids</taxon>
        <taxon>fabids</taxon>
        <taxon>Fabales</taxon>
        <taxon>Fabaceae</taxon>
        <taxon>Papilionoideae</taxon>
        <taxon>50 kb inversion clade</taxon>
        <taxon>dalbergioids sensu lato</taxon>
        <taxon>Dalbergieae</taxon>
        <taxon>Pterocarpus clade</taxon>
        <taxon>Stylosanthes</taxon>
    </lineage>
</organism>
<evidence type="ECO:0000313" key="2">
    <source>
        <dbReference type="EMBL" id="MED6161458.1"/>
    </source>
</evidence>
<evidence type="ECO:0000259" key="1">
    <source>
        <dbReference type="PROSITE" id="PS50011"/>
    </source>
</evidence>
<protein>
    <recommendedName>
        <fullName evidence="1">Protein kinase domain-containing protein</fullName>
    </recommendedName>
</protein>
<dbReference type="InterPro" id="IPR000719">
    <property type="entry name" value="Prot_kinase_dom"/>
</dbReference>
<proteinExistence type="predicted"/>
<dbReference type="SUPFAM" id="SSF56112">
    <property type="entry name" value="Protein kinase-like (PK-like)"/>
    <property type="match status" value="1"/>
</dbReference>
<dbReference type="InterPro" id="IPR008271">
    <property type="entry name" value="Ser/Thr_kinase_AS"/>
</dbReference>
<accession>A0ABU6UNQ1</accession>
<dbReference type="Gene3D" id="1.10.510.10">
    <property type="entry name" value="Transferase(Phosphotransferase) domain 1"/>
    <property type="match status" value="1"/>
</dbReference>
<dbReference type="EMBL" id="JASCZI010121373">
    <property type="protein sequence ID" value="MED6161458.1"/>
    <property type="molecule type" value="Genomic_DNA"/>
</dbReference>
<dbReference type="PANTHER" id="PTHR48055">
    <property type="entry name" value="LEUCINE-RICH REPEAT RECEPTOR PROTEIN KINASE EMS1"/>
    <property type="match status" value="1"/>
</dbReference>
<dbReference type="PROSITE" id="PS00108">
    <property type="entry name" value="PROTEIN_KINASE_ST"/>
    <property type="match status" value="1"/>
</dbReference>
<dbReference type="PROSITE" id="PS50011">
    <property type="entry name" value="PROTEIN_KINASE_DOM"/>
    <property type="match status" value="1"/>
</dbReference>
<name>A0ABU6UNQ1_9FABA</name>
<reference evidence="2 3" key="1">
    <citation type="journal article" date="2023" name="Plants (Basel)">
        <title>Bridging the Gap: Combining Genomics and Transcriptomics Approaches to Understand Stylosanthes scabra, an Orphan Legume from the Brazilian Caatinga.</title>
        <authorList>
            <person name="Ferreira-Neto J.R.C."/>
            <person name="da Silva M.D."/>
            <person name="Binneck E."/>
            <person name="de Melo N.F."/>
            <person name="da Silva R.H."/>
            <person name="de Melo A.L.T.M."/>
            <person name="Pandolfi V."/>
            <person name="Bustamante F.O."/>
            <person name="Brasileiro-Vidal A.C."/>
            <person name="Benko-Iseppon A.M."/>
        </authorList>
    </citation>
    <scope>NUCLEOTIDE SEQUENCE [LARGE SCALE GENOMIC DNA]</scope>
    <source>
        <tissue evidence="2">Leaves</tissue>
    </source>
</reference>
<gene>
    <name evidence="2" type="ORF">PIB30_060894</name>
</gene>
<dbReference type="PANTHER" id="PTHR48055:SF57">
    <property type="entry name" value="PROTEIN KINASE DOMAIN-CONTAINING PROTEIN"/>
    <property type="match status" value="1"/>
</dbReference>
<evidence type="ECO:0000313" key="3">
    <source>
        <dbReference type="Proteomes" id="UP001341840"/>
    </source>
</evidence>
<dbReference type="Proteomes" id="UP001341840">
    <property type="component" value="Unassembled WGS sequence"/>
</dbReference>
<keyword evidence="3" id="KW-1185">Reference proteome</keyword>
<sequence>MSNGSLETLLHNNTEDRESTNLSLDLVQRVNIALDVAFALDYLHNDSWEGVVHCDIKPSNILLDDDMVAHLGDFGLARLIHGSASRASSGQASSSAIKGTIGYIPPEYGGGGSVSTEGDMYSYGILLLEMLTAKRPTDTMFGEGLNLRSFCNMAIAEGINEIVDSRLLIPINEQDQGKRVITRQQNMEDTIPECLVSFANIGIACSEESPSQRMGIKDVIMELHAIKHKLLS</sequence>
<dbReference type="SMART" id="SM00220">
    <property type="entry name" value="S_TKc"/>
    <property type="match status" value="1"/>
</dbReference>
<dbReference type="Pfam" id="PF00069">
    <property type="entry name" value="Pkinase"/>
    <property type="match status" value="1"/>
</dbReference>